<organism evidence="1 2">
    <name type="scientific">Onchocerca volvulus</name>
    <dbReference type="NCBI Taxonomy" id="6282"/>
    <lineage>
        <taxon>Eukaryota</taxon>
        <taxon>Metazoa</taxon>
        <taxon>Ecdysozoa</taxon>
        <taxon>Nematoda</taxon>
        <taxon>Chromadorea</taxon>
        <taxon>Rhabditida</taxon>
        <taxon>Spirurina</taxon>
        <taxon>Spiruromorpha</taxon>
        <taxon>Filarioidea</taxon>
        <taxon>Onchocercidae</taxon>
        <taxon>Onchocerca</taxon>
    </lineage>
</organism>
<sequence length="79" mass="8893">MTTQLSVIVNRSVRKRNSLFSRSNKAHRTNEQKVMAFSLQQIYFEVGVSIGICDKNEGSKDRLCSKHIISLSSGNGMFL</sequence>
<evidence type="ECO:0000313" key="1">
    <source>
        <dbReference type="EnsemblMetazoa" id="OVOC7191.1"/>
    </source>
</evidence>
<dbReference type="EMBL" id="CMVM020000190">
    <property type="status" value="NOT_ANNOTATED_CDS"/>
    <property type="molecule type" value="Genomic_DNA"/>
</dbReference>
<reference evidence="1" key="2">
    <citation type="submission" date="2022-06" db="UniProtKB">
        <authorList>
            <consortium name="EnsemblMetazoa"/>
        </authorList>
    </citation>
    <scope>IDENTIFICATION</scope>
</reference>
<accession>A0A8R1TYD3</accession>
<keyword evidence="2" id="KW-1185">Reference proteome</keyword>
<evidence type="ECO:0000313" key="2">
    <source>
        <dbReference type="Proteomes" id="UP000024404"/>
    </source>
</evidence>
<dbReference type="Proteomes" id="UP000024404">
    <property type="component" value="Unassembled WGS sequence"/>
</dbReference>
<reference evidence="2" key="1">
    <citation type="submission" date="2013-10" db="EMBL/GenBank/DDBJ databases">
        <title>Genome sequencing of Onchocerca volvulus.</title>
        <authorList>
            <person name="Cotton J."/>
            <person name="Tsai J."/>
            <person name="Stanley E."/>
            <person name="Tracey A."/>
            <person name="Holroyd N."/>
            <person name="Lustigman S."/>
            <person name="Berriman M."/>
        </authorList>
    </citation>
    <scope>NUCLEOTIDE SEQUENCE</scope>
</reference>
<dbReference type="AlphaFoldDB" id="A0A8R1TYD3"/>
<proteinExistence type="predicted"/>
<dbReference type="EnsemblMetazoa" id="OVOC7191.1">
    <property type="protein sequence ID" value="OVOC7191.1"/>
    <property type="gene ID" value="WBGene00244000"/>
</dbReference>
<protein>
    <submittedName>
        <fullName evidence="1">Uncharacterized protein</fullName>
    </submittedName>
</protein>
<name>A0A8R1TYD3_ONCVO</name>